<dbReference type="GO" id="GO:0009277">
    <property type="term" value="C:fungal-type cell wall"/>
    <property type="evidence" value="ECO:0007669"/>
    <property type="project" value="InterPro"/>
</dbReference>
<accession>A0A8K0XPR1</accession>
<dbReference type="InterPro" id="IPR001338">
    <property type="entry name" value="Class_I_Hydrophobin"/>
</dbReference>
<keyword evidence="6" id="KW-0732">Signal</keyword>
<keyword evidence="5 6" id="KW-1015">Disulfide bond</keyword>
<feature type="signal peptide" evidence="6">
    <location>
        <begin position="1"/>
        <end position="18"/>
    </location>
</feature>
<sequence length="121" mass="12636">MFSKLFALVALNVAVTNGALIHRQDDTPVTIPSTSCEFLPIDCCSTITRANNPTTSVVLATLGIAVKDPTLYAGIGCEPVQGTIGPGGNATCLNENFHPLCCGTKTSFKIDADCTFVDINA</sequence>
<evidence type="ECO:0000256" key="6">
    <source>
        <dbReference type="RuleBase" id="RU365009"/>
    </source>
</evidence>
<dbReference type="EMBL" id="JAEVFJ010000016">
    <property type="protein sequence ID" value="KAH8100242.1"/>
    <property type="molecule type" value="Genomic_DNA"/>
</dbReference>
<reference evidence="7" key="1">
    <citation type="journal article" date="2021" name="New Phytol.">
        <title>Evolutionary innovations through gain and loss of genes in the ectomycorrhizal Boletales.</title>
        <authorList>
            <person name="Wu G."/>
            <person name="Miyauchi S."/>
            <person name="Morin E."/>
            <person name="Kuo A."/>
            <person name="Drula E."/>
            <person name="Varga T."/>
            <person name="Kohler A."/>
            <person name="Feng B."/>
            <person name="Cao Y."/>
            <person name="Lipzen A."/>
            <person name="Daum C."/>
            <person name="Hundley H."/>
            <person name="Pangilinan J."/>
            <person name="Johnson J."/>
            <person name="Barry K."/>
            <person name="LaButti K."/>
            <person name="Ng V."/>
            <person name="Ahrendt S."/>
            <person name="Min B."/>
            <person name="Choi I.G."/>
            <person name="Park H."/>
            <person name="Plett J.M."/>
            <person name="Magnuson J."/>
            <person name="Spatafora J.W."/>
            <person name="Nagy L.G."/>
            <person name="Henrissat B."/>
            <person name="Grigoriev I.V."/>
            <person name="Yang Z.L."/>
            <person name="Xu J."/>
            <person name="Martin F.M."/>
        </authorList>
    </citation>
    <scope>NUCLEOTIDE SEQUENCE</scope>
    <source>
        <strain evidence="7">KKN 215</strain>
    </source>
</reference>
<dbReference type="CDD" id="cd23507">
    <property type="entry name" value="hydrophobin_I"/>
    <property type="match status" value="1"/>
</dbReference>
<evidence type="ECO:0000313" key="7">
    <source>
        <dbReference type="EMBL" id="KAH8100242.1"/>
    </source>
</evidence>
<comment type="subcellular location">
    <subcellularLocation>
        <location evidence="1 6">Secreted</location>
        <location evidence="1 6">Cell wall</location>
    </subcellularLocation>
</comment>
<feature type="chain" id="PRO_5035490010" description="Hydrophobin" evidence="6">
    <location>
        <begin position="19"/>
        <end position="121"/>
    </location>
</feature>
<comment type="caution">
    <text evidence="7">The sequence shown here is derived from an EMBL/GenBank/DDBJ whole genome shotgun (WGS) entry which is preliminary data.</text>
</comment>
<comment type="similarity">
    <text evidence="2 6">Belongs to the fungal hydrophobin family.</text>
</comment>
<gene>
    <name evidence="7" type="ORF">BXZ70DRAFT_1077773</name>
</gene>
<organism evidence="7 8">
    <name type="scientific">Cristinia sonorae</name>
    <dbReference type="NCBI Taxonomy" id="1940300"/>
    <lineage>
        <taxon>Eukaryota</taxon>
        <taxon>Fungi</taxon>
        <taxon>Dikarya</taxon>
        <taxon>Basidiomycota</taxon>
        <taxon>Agaricomycotina</taxon>
        <taxon>Agaricomycetes</taxon>
        <taxon>Agaricomycetidae</taxon>
        <taxon>Agaricales</taxon>
        <taxon>Pleurotineae</taxon>
        <taxon>Stephanosporaceae</taxon>
        <taxon>Cristinia</taxon>
    </lineage>
</organism>
<dbReference type="Proteomes" id="UP000813824">
    <property type="component" value="Unassembled WGS sequence"/>
</dbReference>
<dbReference type="AlphaFoldDB" id="A0A8K0XPR1"/>
<evidence type="ECO:0000256" key="4">
    <source>
        <dbReference type="ARBA" id="ARBA00022525"/>
    </source>
</evidence>
<evidence type="ECO:0000313" key="8">
    <source>
        <dbReference type="Proteomes" id="UP000813824"/>
    </source>
</evidence>
<dbReference type="Pfam" id="PF01185">
    <property type="entry name" value="Hydrophobin"/>
    <property type="match status" value="1"/>
</dbReference>
<dbReference type="GO" id="GO:0005199">
    <property type="term" value="F:structural constituent of cell wall"/>
    <property type="evidence" value="ECO:0007669"/>
    <property type="project" value="InterPro"/>
</dbReference>
<proteinExistence type="inferred from homology"/>
<evidence type="ECO:0000256" key="1">
    <source>
        <dbReference type="ARBA" id="ARBA00004191"/>
    </source>
</evidence>
<evidence type="ECO:0000256" key="5">
    <source>
        <dbReference type="ARBA" id="ARBA00023157"/>
    </source>
</evidence>
<keyword evidence="4 6" id="KW-0964">Secreted</keyword>
<keyword evidence="8" id="KW-1185">Reference proteome</keyword>
<dbReference type="OrthoDB" id="4225815at2759"/>
<evidence type="ECO:0000256" key="2">
    <source>
        <dbReference type="ARBA" id="ARBA00010446"/>
    </source>
</evidence>
<keyword evidence="3 6" id="KW-0134">Cell wall</keyword>
<protein>
    <recommendedName>
        <fullName evidence="6">Hydrophobin</fullName>
    </recommendedName>
</protein>
<name>A0A8K0XPR1_9AGAR</name>
<evidence type="ECO:0000256" key="3">
    <source>
        <dbReference type="ARBA" id="ARBA00022512"/>
    </source>
</evidence>